<proteinExistence type="predicted"/>
<evidence type="ECO:0000256" key="1">
    <source>
        <dbReference type="SAM" id="MobiDB-lite"/>
    </source>
</evidence>
<evidence type="ECO:0000313" key="3">
    <source>
        <dbReference type="Proteomes" id="UP000679307"/>
    </source>
</evidence>
<feature type="region of interest" description="Disordered" evidence="1">
    <location>
        <begin position="14"/>
        <end position="34"/>
    </location>
</feature>
<reference evidence="2 3" key="1">
    <citation type="submission" date="2021-05" db="EMBL/GenBank/DDBJ databases">
        <title>Complete genome of Nocardioides aquaticus KCTC 9944T isolated from meromictic and hypersaline Ekho Lake, Antarctica.</title>
        <authorList>
            <person name="Hwang K."/>
            <person name="Kim K.M."/>
            <person name="Choe H."/>
        </authorList>
    </citation>
    <scope>NUCLEOTIDE SEQUENCE [LARGE SCALE GENOMIC DNA]</scope>
    <source>
        <strain evidence="2 3">KCTC 9944</strain>
    </source>
</reference>
<dbReference type="EMBL" id="CP075371">
    <property type="protein sequence ID" value="QVT78061.1"/>
    <property type="molecule type" value="Genomic_DNA"/>
</dbReference>
<protein>
    <submittedName>
        <fullName evidence="2">Uncharacterized protein</fullName>
    </submittedName>
</protein>
<name>A0ABX8EEL1_9ACTN</name>
<evidence type="ECO:0000313" key="2">
    <source>
        <dbReference type="EMBL" id="QVT78061.1"/>
    </source>
</evidence>
<gene>
    <name evidence="2" type="ORF">ENKNEFLB_00433</name>
</gene>
<dbReference type="Proteomes" id="UP000679307">
    <property type="component" value="Chromosome"/>
</dbReference>
<organism evidence="2 3">
    <name type="scientific">Nocardioides aquaticus</name>
    <dbReference type="NCBI Taxonomy" id="160826"/>
    <lineage>
        <taxon>Bacteria</taxon>
        <taxon>Bacillati</taxon>
        <taxon>Actinomycetota</taxon>
        <taxon>Actinomycetes</taxon>
        <taxon>Propionibacteriales</taxon>
        <taxon>Nocardioidaceae</taxon>
        <taxon>Nocardioides</taxon>
    </lineage>
</organism>
<feature type="compositionally biased region" description="Basic and acidic residues" evidence="1">
    <location>
        <begin position="14"/>
        <end position="29"/>
    </location>
</feature>
<keyword evidence="3" id="KW-1185">Reference proteome</keyword>
<accession>A0ABX8EEL1</accession>
<dbReference type="RefSeq" id="WP_214057694.1">
    <property type="nucleotide sequence ID" value="NZ_BAAAHS010000303.1"/>
</dbReference>
<sequence>MAGFETRLEALEGALRHEQQLPPGERRTAASDAALARAVDSTGRARLLLADGDAAGASRLLDEAAHLATDSWSYTSELAAEVVAVAQAARRLRTRPGG</sequence>